<feature type="region of interest" description="Disordered" evidence="6">
    <location>
        <begin position="379"/>
        <end position="398"/>
    </location>
</feature>
<dbReference type="InterPro" id="IPR017452">
    <property type="entry name" value="GPCR_Rhodpsn_7TM"/>
</dbReference>
<accession>A0A7R8CI42</accession>
<dbReference type="PRINTS" id="PR00237">
    <property type="entry name" value="GPCRRHODOPSN"/>
</dbReference>
<name>A0A7R8CI42_LEPSM</name>
<comment type="similarity">
    <text evidence="2">Belongs to the G-protein coupled receptor 1 family.</text>
</comment>
<sequence>MSNPPPDSLEESNEIMKTTAFFVEGIALLLVGIIGIVGNMAAVCVFSRQKSTKKLSFLPQFSENYHTSAGYFYLLPWALPILQIGITGSIYCTVAITIERYFTVCHPFYRVSHSWPAAYYLTPICIFTLFYNIPKFFELTTKVPDEILSETDNSSLQVVDYDTEIVIPNDPNAYGINPTKLRLNPYYVQIYCMWLNFILMGIGPFLLLVILNSLTLRKLTTMAQETNFNFRTCHNGQSSNVHSYKRKEIILAKVSLAIVFVFFICHSVKWIPNIYELIQVGTGRLVWPHWIETITNVSHLLTTFNSSVNFYIYFAKHYKSILPEFCSPRNRRSLSDTTVGRPTTYTVVQLEDHNGGNLESSKTNPSFDYKRNSFMLTHSNLSPNNNNNNETNEDDSHIRSEVTTEKYQRILWRNGDERANPKTYEYTRLIFGDTPSLDLSQSAVGFIAEKYVNEYPEARRVLFEDTYIDDIATSVESG</sequence>
<dbReference type="GO" id="GO:0004930">
    <property type="term" value="F:G protein-coupled receptor activity"/>
    <property type="evidence" value="ECO:0007669"/>
    <property type="project" value="InterPro"/>
</dbReference>
<feature type="domain" description="G-protein coupled receptors family 1 profile" evidence="8">
    <location>
        <begin position="89"/>
        <end position="313"/>
    </location>
</feature>
<dbReference type="PANTHER" id="PTHR46641:SF6">
    <property type="entry name" value="G-PROTEIN COUPLED RECEPTORS FAMILY 1 PROFILE DOMAIN-CONTAINING PROTEIN"/>
    <property type="match status" value="1"/>
</dbReference>
<dbReference type="InterPro" id="IPR000276">
    <property type="entry name" value="GPCR_Rhodpsn"/>
</dbReference>
<gene>
    <name evidence="9" type="ORF">LSAA_4477</name>
</gene>
<feature type="compositionally biased region" description="Low complexity" evidence="6">
    <location>
        <begin position="379"/>
        <end position="390"/>
    </location>
</feature>
<feature type="transmembrane region" description="Helical" evidence="7">
    <location>
        <begin position="117"/>
        <end position="134"/>
    </location>
</feature>
<feature type="transmembrane region" description="Helical" evidence="7">
    <location>
        <begin position="250"/>
        <end position="271"/>
    </location>
</feature>
<evidence type="ECO:0000259" key="8">
    <source>
        <dbReference type="PROSITE" id="PS50262"/>
    </source>
</evidence>
<evidence type="ECO:0000313" key="9">
    <source>
        <dbReference type="EMBL" id="CAF2828995.1"/>
    </source>
</evidence>
<dbReference type="AlphaFoldDB" id="A0A7R8CI42"/>
<keyword evidence="5 7" id="KW-0472">Membrane</keyword>
<dbReference type="EMBL" id="HG994592">
    <property type="protein sequence ID" value="CAF2828995.1"/>
    <property type="molecule type" value="Genomic_DNA"/>
</dbReference>
<dbReference type="PROSITE" id="PS50262">
    <property type="entry name" value="G_PROTEIN_RECEP_F1_2"/>
    <property type="match status" value="1"/>
</dbReference>
<dbReference type="CDD" id="cd14978">
    <property type="entry name" value="7tmA_FMRFamide_R-like"/>
    <property type="match status" value="1"/>
</dbReference>
<dbReference type="OrthoDB" id="10011262at2759"/>
<evidence type="ECO:0000256" key="6">
    <source>
        <dbReference type="SAM" id="MobiDB-lite"/>
    </source>
</evidence>
<keyword evidence="4 7" id="KW-1133">Transmembrane helix</keyword>
<dbReference type="InterPro" id="IPR052954">
    <property type="entry name" value="GPCR-Ligand_Int"/>
</dbReference>
<organism evidence="9 10">
    <name type="scientific">Lepeophtheirus salmonis</name>
    <name type="common">Salmon louse</name>
    <name type="synonym">Caligus salmonis</name>
    <dbReference type="NCBI Taxonomy" id="72036"/>
    <lineage>
        <taxon>Eukaryota</taxon>
        <taxon>Metazoa</taxon>
        <taxon>Ecdysozoa</taxon>
        <taxon>Arthropoda</taxon>
        <taxon>Crustacea</taxon>
        <taxon>Multicrustacea</taxon>
        <taxon>Hexanauplia</taxon>
        <taxon>Copepoda</taxon>
        <taxon>Siphonostomatoida</taxon>
        <taxon>Caligidae</taxon>
        <taxon>Lepeophtheirus</taxon>
    </lineage>
</organism>
<reference evidence="9" key="1">
    <citation type="submission" date="2021-02" db="EMBL/GenBank/DDBJ databases">
        <authorList>
            <person name="Bekaert M."/>
        </authorList>
    </citation>
    <scope>NUCLEOTIDE SEQUENCE</scope>
    <source>
        <strain evidence="9">IoA-00</strain>
    </source>
</reference>
<keyword evidence="10" id="KW-1185">Reference proteome</keyword>
<keyword evidence="3 7" id="KW-0812">Transmembrane</keyword>
<feature type="transmembrane region" description="Helical" evidence="7">
    <location>
        <begin position="186"/>
        <end position="211"/>
    </location>
</feature>
<feature type="transmembrane region" description="Helical" evidence="7">
    <location>
        <begin position="20"/>
        <end position="46"/>
    </location>
</feature>
<comment type="subcellular location">
    <subcellularLocation>
        <location evidence="1">Membrane</location>
    </subcellularLocation>
</comment>
<dbReference type="Gene3D" id="1.20.1070.10">
    <property type="entry name" value="Rhodopsin 7-helix transmembrane proteins"/>
    <property type="match status" value="1"/>
</dbReference>
<evidence type="ECO:0000256" key="3">
    <source>
        <dbReference type="ARBA" id="ARBA00022692"/>
    </source>
</evidence>
<proteinExistence type="inferred from homology"/>
<dbReference type="PANTHER" id="PTHR46641">
    <property type="entry name" value="FMRFAMIDE RECEPTOR-RELATED"/>
    <property type="match status" value="1"/>
</dbReference>
<evidence type="ECO:0000256" key="5">
    <source>
        <dbReference type="ARBA" id="ARBA00023136"/>
    </source>
</evidence>
<dbReference type="Proteomes" id="UP000675881">
    <property type="component" value="Chromosome 13"/>
</dbReference>
<evidence type="ECO:0000256" key="1">
    <source>
        <dbReference type="ARBA" id="ARBA00004370"/>
    </source>
</evidence>
<evidence type="ECO:0000256" key="7">
    <source>
        <dbReference type="SAM" id="Phobius"/>
    </source>
</evidence>
<evidence type="ECO:0000313" key="10">
    <source>
        <dbReference type="Proteomes" id="UP000675881"/>
    </source>
</evidence>
<evidence type="ECO:0000256" key="4">
    <source>
        <dbReference type="ARBA" id="ARBA00022989"/>
    </source>
</evidence>
<protein>
    <submittedName>
        <fullName evidence="9">(salmon louse) hypothetical protein</fullName>
    </submittedName>
</protein>
<dbReference type="GO" id="GO:0016020">
    <property type="term" value="C:membrane"/>
    <property type="evidence" value="ECO:0007669"/>
    <property type="project" value="UniProtKB-SubCell"/>
</dbReference>
<evidence type="ECO:0000256" key="2">
    <source>
        <dbReference type="ARBA" id="ARBA00010663"/>
    </source>
</evidence>
<dbReference type="SUPFAM" id="SSF81321">
    <property type="entry name" value="Family A G protein-coupled receptor-like"/>
    <property type="match status" value="1"/>
</dbReference>